<protein>
    <recommendedName>
        <fullName evidence="2">Bulb-type lectin domain-containing protein</fullName>
    </recommendedName>
</protein>
<evidence type="ECO:0000256" key="1">
    <source>
        <dbReference type="SAM" id="MobiDB-lite"/>
    </source>
</evidence>
<evidence type="ECO:0000259" key="2">
    <source>
        <dbReference type="PROSITE" id="PS50927"/>
    </source>
</evidence>
<dbReference type="Gene3D" id="2.90.10.10">
    <property type="entry name" value="Bulb-type lectin domain"/>
    <property type="match status" value="2"/>
</dbReference>
<organism evidence="3 4">
    <name type="scientific">Streptomyces rubrogriseus</name>
    <dbReference type="NCBI Taxonomy" id="194673"/>
    <lineage>
        <taxon>Bacteria</taxon>
        <taxon>Bacillati</taxon>
        <taxon>Actinomycetota</taxon>
        <taxon>Actinomycetes</taxon>
        <taxon>Kitasatosporales</taxon>
        <taxon>Streptomycetaceae</taxon>
        <taxon>Streptomyces</taxon>
        <taxon>Streptomyces violaceoruber group</taxon>
    </lineage>
</organism>
<dbReference type="SMART" id="SM00108">
    <property type="entry name" value="B_lectin"/>
    <property type="match status" value="1"/>
</dbReference>
<dbReference type="Proteomes" id="UP000475666">
    <property type="component" value="Unassembled WGS sequence"/>
</dbReference>
<feature type="compositionally biased region" description="Basic and acidic residues" evidence="1">
    <location>
        <begin position="132"/>
        <end position="143"/>
    </location>
</feature>
<proteinExistence type="predicted"/>
<dbReference type="PROSITE" id="PS50927">
    <property type="entry name" value="BULB_LECTIN"/>
    <property type="match status" value="1"/>
</dbReference>
<feature type="compositionally biased region" description="Low complexity" evidence="1">
    <location>
        <begin position="14"/>
        <end position="27"/>
    </location>
</feature>
<reference evidence="3 4" key="1">
    <citation type="submission" date="2020-01" db="EMBL/GenBank/DDBJ databases">
        <title>Insect and environment-associated Actinomycetes.</title>
        <authorList>
            <person name="Currrie C."/>
            <person name="Chevrette M."/>
            <person name="Carlson C."/>
            <person name="Stubbendieck R."/>
            <person name="Wendt-Pienkowski E."/>
        </authorList>
    </citation>
    <scope>NUCLEOTIDE SEQUENCE [LARGE SCALE GENOMIC DNA]</scope>
    <source>
        <strain evidence="3 4">SID7739</strain>
    </source>
</reference>
<feature type="compositionally biased region" description="Low complexity" evidence="1">
    <location>
        <begin position="222"/>
        <end position="258"/>
    </location>
</feature>
<evidence type="ECO:0000313" key="3">
    <source>
        <dbReference type="EMBL" id="NEC38651.1"/>
    </source>
</evidence>
<comment type="caution">
    <text evidence="3">The sequence shown here is derived from an EMBL/GenBank/DDBJ whole genome shotgun (WGS) entry which is preliminary data.</text>
</comment>
<dbReference type="InterPro" id="IPR036426">
    <property type="entry name" value="Bulb-type_lectin_dom_sf"/>
</dbReference>
<feature type="region of interest" description="Disordered" evidence="1">
    <location>
        <begin position="1"/>
        <end position="27"/>
    </location>
</feature>
<feature type="compositionally biased region" description="Low complexity" evidence="1">
    <location>
        <begin position="179"/>
        <end position="191"/>
    </location>
</feature>
<sequence>MAEESLDGTVSAHGHTTGPRAGRAAAGHRTGKPFLMAAAFAGAVLASIPLISHHGGRTSYEGLGKQVPVASETPGTTVDGAATVTDGAEGLEVLRDPAQGTVGPVLPQVAPSPTAEGDDTHGAAHAPTTARPRIEHEVSDDAAPRPVLSTSGRHDGRHGAQAGLPGPASGTAAAHPSRASGAGLGLLASSGKIEPAPATQRVGKPKPFAPSGTATVPAPSKPATTARASGATTNRARTTTASPAATPLRATPRTAVAASPATSKREWSTRVVSGTTVLGPGESVASDRMKITMRTDGNLVITDENGTVRWSSHTKDTGHKAVFQDDGHFVVYTKADGTAWSSGTAGNPGAQLVIQADGNVVIESAGGAVLWSAGTQH</sequence>
<dbReference type="AlphaFoldDB" id="A0A6G3TRN3"/>
<dbReference type="SUPFAM" id="SSF51110">
    <property type="entry name" value="alpha-D-mannose-specific plant lectins"/>
    <property type="match status" value="1"/>
</dbReference>
<name>A0A6G3TRN3_9ACTN</name>
<accession>A0A6G3TRN3</accession>
<feature type="domain" description="Bulb-type lectin" evidence="2">
    <location>
        <begin position="269"/>
        <end position="375"/>
    </location>
</feature>
<evidence type="ECO:0000313" key="4">
    <source>
        <dbReference type="Proteomes" id="UP000475666"/>
    </source>
</evidence>
<gene>
    <name evidence="3" type="ORF">G3I66_36600</name>
</gene>
<feature type="region of interest" description="Disordered" evidence="1">
    <location>
        <begin position="96"/>
        <end position="262"/>
    </location>
</feature>
<dbReference type="EMBL" id="JAAGMQ010001082">
    <property type="protein sequence ID" value="NEC38651.1"/>
    <property type="molecule type" value="Genomic_DNA"/>
</dbReference>
<dbReference type="InterPro" id="IPR001480">
    <property type="entry name" value="Bulb-type_lectin_dom"/>
</dbReference>
<dbReference type="RefSeq" id="WP_164279045.1">
    <property type="nucleotide sequence ID" value="NZ_JAAGMQ010001082.1"/>
</dbReference>